<keyword evidence="2" id="KW-1185">Reference proteome</keyword>
<evidence type="ECO:0000313" key="1">
    <source>
        <dbReference type="EMBL" id="OQR84188.1"/>
    </source>
</evidence>
<dbReference type="EMBL" id="JNBR01001924">
    <property type="protein sequence ID" value="OQR84188.1"/>
    <property type="molecule type" value="Genomic_DNA"/>
</dbReference>
<accession>A0A1V9YEQ9</accession>
<comment type="caution">
    <text evidence="1">The sequence shown here is derived from an EMBL/GenBank/DDBJ whole genome shotgun (WGS) entry which is preliminary data.</text>
</comment>
<name>A0A1V9YEQ9_ACHHY</name>
<gene>
    <name evidence="1" type="ORF">ACHHYP_13751</name>
</gene>
<organism evidence="1 2">
    <name type="scientific">Achlya hypogyna</name>
    <name type="common">Oomycete</name>
    <name type="synonym">Protoachlya hypogyna</name>
    <dbReference type="NCBI Taxonomy" id="1202772"/>
    <lineage>
        <taxon>Eukaryota</taxon>
        <taxon>Sar</taxon>
        <taxon>Stramenopiles</taxon>
        <taxon>Oomycota</taxon>
        <taxon>Saprolegniomycetes</taxon>
        <taxon>Saprolegniales</taxon>
        <taxon>Achlyaceae</taxon>
        <taxon>Achlya</taxon>
    </lineage>
</organism>
<reference evidence="1 2" key="1">
    <citation type="journal article" date="2014" name="Genome Biol. Evol.">
        <title>The secreted proteins of Achlya hypogyna and Thraustotheca clavata identify the ancestral oomycete secretome and reveal gene acquisitions by horizontal gene transfer.</title>
        <authorList>
            <person name="Misner I."/>
            <person name="Blouin N."/>
            <person name="Leonard G."/>
            <person name="Richards T.A."/>
            <person name="Lane C.E."/>
        </authorList>
    </citation>
    <scope>NUCLEOTIDE SEQUENCE [LARGE SCALE GENOMIC DNA]</scope>
    <source>
        <strain evidence="1 2">ATCC 48635</strain>
    </source>
</reference>
<dbReference type="AlphaFoldDB" id="A0A1V9YEQ9"/>
<sequence length="127" mass="14172">MRVPVRPLSPRPRASALKSCLKSLTHTKKKKALFRTTCVKFSTATTAHGGRRRVGMAFYHMDVRVENIALVKPRGGPIQPMNRLTCSNLLSEIGCSADDIDNEAARIERLHAQRASRRDFAPDSDSR</sequence>
<proteinExistence type="predicted"/>
<evidence type="ECO:0000313" key="2">
    <source>
        <dbReference type="Proteomes" id="UP000243579"/>
    </source>
</evidence>
<dbReference type="Proteomes" id="UP000243579">
    <property type="component" value="Unassembled WGS sequence"/>
</dbReference>
<protein>
    <submittedName>
        <fullName evidence="1">Uncharacterized protein</fullName>
    </submittedName>
</protein>